<evidence type="ECO:0000256" key="1">
    <source>
        <dbReference type="ARBA" id="ARBA00022801"/>
    </source>
</evidence>
<protein>
    <submittedName>
        <fullName evidence="3">Acetyl esterase</fullName>
    </submittedName>
</protein>
<organism evidence="3 4">
    <name type="scientific">Martelella mediterranea</name>
    <dbReference type="NCBI Taxonomy" id="293089"/>
    <lineage>
        <taxon>Bacteria</taxon>
        <taxon>Pseudomonadati</taxon>
        <taxon>Pseudomonadota</taxon>
        <taxon>Alphaproteobacteria</taxon>
        <taxon>Hyphomicrobiales</taxon>
        <taxon>Aurantimonadaceae</taxon>
        <taxon>Martelella</taxon>
    </lineage>
</organism>
<evidence type="ECO:0000313" key="4">
    <source>
        <dbReference type="Proteomes" id="UP000295097"/>
    </source>
</evidence>
<dbReference type="PANTHER" id="PTHR48081:SF8">
    <property type="entry name" value="ALPHA_BETA HYDROLASE FOLD-3 DOMAIN-CONTAINING PROTEIN-RELATED"/>
    <property type="match status" value="1"/>
</dbReference>
<dbReference type="EMBL" id="SMAR01000018">
    <property type="protein sequence ID" value="TCT37483.1"/>
    <property type="molecule type" value="Genomic_DNA"/>
</dbReference>
<dbReference type="GO" id="GO:0016787">
    <property type="term" value="F:hydrolase activity"/>
    <property type="evidence" value="ECO:0007669"/>
    <property type="project" value="UniProtKB-KW"/>
</dbReference>
<dbReference type="Proteomes" id="UP000295097">
    <property type="component" value="Unassembled WGS sequence"/>
</dbReference>
<dbReference type="InterPro" id="IPR029058">
    <property type="entry name" value="AB_hydrolase_fold"/>
</dbReference>
<name>A0A4R3NQ66_9HYPH</name>
<dbReference type="Pfam" id="PF07859">
    <property type="entry name" value="Abhydrolase_3"/>
    <property type="match status" value="1"/>
</dbReference>
<proteinExistence type="predicted"/>
<dbReference type="InterPro" id="IPR050300">
    <property type="entry name" value="GDXG_lipolytic_enzyme"/>
</dbReference>
<dbReference type="Gene3D" id="3.40.50.1820">
    <property type="entry name" value="alpha/beta hydrolase"/>
    <property type="match status" value="1"/>
</dbReference>
<keyword evidence="4" id="KW-1185">Reference proteome</keyword>
<reference evidence="3 4" key="1">
    <citation type="submission" date="2019-03" db="EMBL/GenBank/DDBJ databases">
        <title>Freshwater and sediment microbial communities from various areas in North America, analyzing microbe dynamics in response to fracking.</title>
        <authorList>
            <person name="Lamendella R."/>
        </authorList>
    </citation>
    <scope>NUCLEOTIDE SEQUENCE [LARGE SCALE GENOMIC DNA]</scope>
    <source>
        <strain evidence="3 4">175.2</strain>
    </source>
</reference>
<accession>A0A4R3NQ66</accession>
<keyword evidence="1" id="KW-0378">Hydrolase</keyword>
<comment type="caution">
    <text evidence="3">The sequence shown here is derived from an EMBL/GenBank/DDBJ whole genome shotgun (WGS) entry which is preliminary data.</text>
</comment>
<dbReference type="InterPro" id="IPR013094">
    <property type="entry name" value="AB_hydrolase_3"/>
</dbReference>
<dbReference type="SUPFAM" id="SSF53474">
    <property type="entry name" value="alpha/beta-Hydrolases"/>
    <property type="match status" value="1"/>
</dbReference>
<dbReference type="RefSeq" id="WP_132312046.1">
    <property type="nucleotide sequence ID" value="NZ_SMAR01000018.1"/>
</dbReference>
<sequence length="301" mass="33212">MNYKRYLNQQVLSFIEETQSFYPKDLEADDWIKQRSVYNRMAAHFRSPRPYGLAVSNERFSAVPVRRYGPATETVILYAHGGGFVLGGLESHDDVCAEIAAKTEYQIVAVDYRLAPEHRHPAAYDDVLKVAETLAQHHALVLCGDSAGATLCASIAGTWTTPALKGQILIYPSLGFDPKGGSFETHANAPLLSRDELLGYSDIRGGAADDPTATPKAGDFKHLPPTRLFPAECDPLHDDALRYRDTALSQGVDVTLETGTGLVHGWLRARHKSERAKAQFERIIAAISERCRAETAQKPHR</sequence>
<dbReference type="OrthoDB" id="9806180at2"/>
<evidence type="ECO:0000259" key="2">
    <source>
        <dbReference type="Pfam" id="PF07859"/>
    </source>
</evidence>
<gene>
    <name evidence="3" type="ORF">EDC90_101860</name>
</gene>
<dbReference type="PANTHER" id="PTHR48081">
    <property type="entry name" value="AB HYDROLASE SUPERFAMILY PROTEIN C4A8.06C"/>
    <property type="match status" value="1"/>
</dbReference>
<feature type="domain" description="Alpha/beta hydrolase fold-3" evidence="2">
    <location>
        <begin position="76"/>
        <end position="267"/>
    </location>
</feature>
<evidence type="ECO:0000313" key="3">
    <source>
        <dbReference type="EMBL" id="TCT37483.1"/>
    </source>
</evidence>
<dbReference type="AlphaFoldDB" id="A0A4R3NQ66"/>